<evidence type="ECO:0000256" key="1">
    <source>
        <dbReference type="SAM" id="Phobius"/>
    </source>
</evidence>
<accession>A0A2T6ZWN5</accession>
<reference evidence="2 3" key="1">
    <citation type="submission" date="2017-04" db="EMBL/GenBank/DDBJ databases">
        <title>Draft genome sequence of Tuber borchii Vittad., a whitish edible truffle.</title>
        <authorList>
            <consortium name="DOE Joint Genome Institute"/>
            <person name="Murat C."/>
            <person name="Kuo A."/>
            <person name="Barry K.W."/>
            <person name="Clum A."/>
            <person name="Dockter R.B."/>
            <person name="Fauchery L."/>
            <person name="Iotti M."/>
            <person name="Kohler A."/>
            <person name="Labutti K."/>
            <person name="Lindquist E.A."/>
            <person name="Lipzen A."/>
            <person name="Ohm R.A."/>
            <person name="Wang M."/>
            <person name="Grigoriev I.V."/>
            <person name="Zambonelli A."/>
            <person name="Martin F.M."/>
        </authorList>
    </citation>
    <scope>NUCLEOTIDE SEQUENCE [LARGE SCALE GENOMIC DNA]</scope>
    <source>
        <strain evidence="2 3">Tbo3840</strain>
    </source>
</reference>
<evidence type="ECO:0000313" key="3">
    <source>
        <dbReference type="Proteomes" id="UP000244722"/>
    </source>
</evidence>
<keyword evidence="1" id="KW-1133">Transmembrane helix</keyword>
<dbReference type="EMBL" id="NESQ01000078">
    <property type="protein sequence ID" value="PUU79902.1"/>
    <property type="molecule type" value="Genomic_DNA"/>
</dbReference>
<keyword evidence="1" id="KW-0472">Membrane</keyword>
<gene>
    <name evidence="2" type="ORF">B9Z19DRAFT_1124446</name>
</gene>
<proteinExistence type="predicted"/>
<evidence type="ECO:0000313" key="2">
    <source>
        <dbReference type="EMBL" id="PUU79902.1"/>
    </source>
</evidence>
<dbReference type="Proteomes" id="UP000244722">
    <property type="component" value="Unassembled WGS sequence"/>
</dbReference>
<sequence length="68" mass="6705">MRSRSSTVKGSGTVRTKEFGSLGVVLNHGNGVVAAVVAAAAVVVAVAVVVLFALVVAHICSSGTQGLK</sequence>
<dbReference type="AlphaFoldDB" id="A0A2T6ZWN5"/>
<comment type="caution">
    <text evidence="2">The sequence shown here is derived from an EMBL/GenBank/DDBJ whole genome shotgun (WGS) entry which is preliminary data.</text>
</comment>
<organism evidence="2 3">
    <name type="scientific">Tuber borchii</name>
    <name type="common">White truffle</name>
    <dbReference type="NCBI Taxonomy" id="42251"/>
    <lineage>
        <taxon>Eukaryota</taxon>
        <taxon>Fungi</taxon>
        <taxon>Dikarya</taxon>
        <taxon>Ascomycota</taxon>
        <taxon>Pezizomycotina</taxon>
        <taxon>Pezizomycetes</taxon>
        <taxon>Pezizales</taxon>
        <taxon>Tuberaceae</taxon>
        <taxon>Tuber</taxon>
    </lineage>
</organism>
<keyword evidence="3" id="KW-1185">Reference proteome</keyword>
<protein>
    <submittedName>
        <fullName evidence="2">Uncharacterized protein</fullName>
    </submittedName>
</protein>
<keyword evidence="1" id="KW-0812">Transmembrane</keyword>
<name>A0A2T6ZWN5_TUBBO</name>
<feature type="transmembrane region" description="Helical" evidence="1">
    <location>
        <begin position="32"/>
        <end position="60"/>
    </location>
</feature>